<keyword evidence="3" id="KW-1185">Reference proteome</keyword>
<dbReference type="InterPro" id="IPR011990">
    <property type="entry name" value="TPR-like_helical_dom_sf"/>
</dbReference>
<sequence length="110" mass="11945">MRIGFAVAALAMVSAPAFAQEYGYQQIADGKLLLAESELDAARVAEPGEPSVMINLAAIYARTGRTDQAKAMYREVLATDNVLLELGDHRPAWSHDLARLGLRKSEMAAR</sequence>
<reference evidence="2 3" key="1">
    <citation type="submission" date="2018-08" db="EMBL/GenBank/DDBJ databases">
        <title>The multiple taxonomic identification of Sphingomonas gilva.</title>
        <authorList>
            <person name="Zhu D."/>
            <person name="Zheng S."/>
        </authorList>
    </citation>
    <scope>NUCLEOTIDE SEQUENCE [LARGE SCALE GENOMIC DNA]</scope>
    <source>
        <strain evidence="2 3">ZDH117</strain>
    </source>
</reference>
<dbReference type="AlphaFoldDB" id="A0A396RVW7"/>
<dbReference type="EMBL" id="QWLV01000002">
    <property type="protein sequence ID" value="RHW17821.1"/>
    <property type="molecule type" value="Genomic_DNA"/>
</dbReference>
<dbReference type="OrthoDB" id="7583562at2"/>
<dbReference type="Proteomes" id="UP000266693">
    <property type="component" value="Unassembled WGS sequence"/>
</dbReference>
<dbReference type="SUPFAM" id="SSF48452">
    <property type="entry name" value="TPR-like"/>
    <property type="match status" value="1"/>
</dbReference>
<dbReference type="Gene3D" id="1.25.40.10">
    <property type="entry name" value="Tetratricopeptide repeat domain"/>
    <property type="match status" value="1"/>
</dbReference>
<comment type="caution">
    <text evidence="2">The sequence shown here is derived from an EMBL/GenBank/DDBJ whole genome shotgun (WGS) entry which is preliminary data.</text>
</comment>
<protein>
    <submittedName>
        <fullName evidence="2">Tetratricopeptide repeat protein</fullName>
    </submittedName>
</protein>
<name>A0A396RVW7_9SPHN</name>
<accession>A0A396RVW7</accession>
<dbReference type="Pfam" id="PF14559">
    <property type="entry name" value="TPR_19"/>
    <property type="match status" value="1"/>
</dbReference>
<gene>
    <name evidence="2" type="ORF">D1610_04660</name>
</gene>
<evidence type="ECO:0000313" key="2">
    <source>
        <dbReference type="EMBL" id="RHW17821.1"/>
    </source>
</evidence>
<proteinExistence type="predicted"/>
<keyword evidence="1" id="KW-0732">Signal</keyword>
<evidence type="ECO:0000256" key="1">
    <source>
        <dbReference type="SAM" id="SignalP"/>
    </source>
</evidence>
<dbReference type="RefSeq" id="WP_118863013.1">
    <property type="nucleotide sequence ID" value="NZ_QWLV01000002.1"/>
</dbReference>
<evidence type="ECO:0000313" key="3">
    <source>
        <dbReference type="Proteomes" id="UP000266693"/>
    </source>
</evidence>
<organism evidence="2 3">
    <name type="scientific">Sphingomonas gilva</name>
    <dbReference type="NCBI Taxonomy" id="2305907"/>
    <lineage>
        <taxon>Bacteria</taxon>
        <taxon>Pseudomonadati</taxon>
        <taxon>Pseudomonadota</taxon>
        <taxon>Alphaproteobacteria</taxon>
        <taxon>Sphingomonadales</taxon>
        <taxon>Sphingomonadaceae</taxon>
        <taxon>Sphingomonas</taxon>
    </lineage>
</organism>
<feature type="chain" id="PRO_5017477607" evidence="1">
    <location>
        <begin position="20"/>
        <end position="110"/>
    </location>
</feature>
<feature type="signal peptide" evidence="1">
    <location>
        <begin position="1"/>
        <end position="19"/>
    </location>
</feature>